<comment type="caution">
    <text evidence="2">The sequence shown here is derived from an EMBL/GenBank/DDBJ whole genome shotgun (WGS) entry which is preliminary data.</text>
</comment>
<reference evidence="2 3" key="2">
    <citation type="submission" date="2019-05" db="EMBL/GenBank/DDBJ databases">
        <title>Glycomyces buryatensis sp. nov.</title>
        <authorList>
            <person name="Nikitina E."/>
        </authorList>
    </citation>
    <scope>NUCLEOTIDE SEQUENCE [LARGE SCALE GENOMIC DNA]</scope>
    <source>
        <strain evidence="2 3">18</strain>
    </source>
</reference>
<evidence type="ECO:0000256" key="1">
    <source>
        <dbReference type="SAM" id="Phobius"/>
    </source>
</evidence>
<dbReference type="AlphaFoldDB" id="A0A4S8QDY3"/>
<name>A0A4S8QDY3_9ACTN</name>
<proteinExistence type="predicted"/>
<sequence>MEATRHHHRARLKKWETAPVQDGAVIVGLAFVIVGVLGFLPGITTGFDGITFAGHESEAQLFGIFEVSVLHNLVHLFLGLLGMFMSWYVAGARLFLLGGGLLYLLLGIYGFFVGGSDAGNFLPMNTADDWLHVGFGVAMVALGVLLPWVPSRKPKPAPAERKERESW</sequence>
<organism evidence="2 3">
    <name type="scientific">Glycomyces buryatensis</name>
    <dbReference type="NCBI Taxonomy" id="2570927"/>
    <lineage>
        <taxon>Bacteria</taxon>
        <taxon>Bacillati</taxon>
        <taxon>Actinomycetota</taxon>
        <taxon>Actinomycetes</taxon>
        <taxon>Glycomycetales</taxon>
        <taxon>Glycomycetaceae</taxon>
        <taxon>Glycomyces</taxon>
    </lineage>
</organism>
<dbReference type="RefSeq" id="WP_136533362.1">
    <property type="nucleotide sequence ID" value="NZ_STGY01000016.1"/>
</dbReference>
<reference evidence="3" key="1">
    <citation type="submission" date="2019-04" db="EMBL/GenBank/DDBJ databases">
        <title>Nocardioides xinjiangensis sp. nov.</title>
        <authorList>
            <person name="Liu S."/>
        </authorList>
    </citation>
    <scope>NUCLEOTIDE SEQUENCE [LARGE SCALE GENOMIC DNA]</scope>
    <source>
        <strain evidence="3">18</strain>
    </source>
</reference>
<dbReference type="OrthoDB" id="572373at2"/>
<dbReference type="Proteomes" id="UP000308760">
    <property type="component" value="Unassembled WGS sequence"/>
</dbReference>
<keyword evidence="1" id="KW-0812">Transmembrane</keyword>
<keyword evidence="1" id="KW-1133">Transmembrane helix</keyword>
<protein>
    <submittedName>
        <fullName evidence="2">DUF4383 domain-containing protein</fullName>
    </submittedName>
</protein>
<keyword evidence="1" id="KW-0472">Membrane</keyword>
<gene>
    <name evidence="2" type="ORF">FAB82_04585</name>
</gene>
<feature type="transmembrane region" description="Helical" evidence="1">
    <location>
        <begin position="132"/>
        <end position="149"/>
    </location>
</feature>
<feature type="transmembrane region" description="Helical" evidence="1">
    <location>
        <begin position="60"/>
        <end position="82"/>
    </location>
</feature>
<evidence type="ECO:0000313" key="3">
    <source>
        <dbReference type="Proteomes" id="UP000308760"/>
    </source>
</evidence>
<feature type="transmembrane region" description="Helical" evidence="1">
    <location>
        <begin position="94"/>
        <end position="112"/>
    </location>
</feature>
<dbReference type="EMBL" id="STGY01000016">
    <property type="protein sequence ID" value="THV42797.1"/>
    <property type="molecule type" value="Genomic_DNA"/>
</dbReference>
<accession>A0A4S8QDY3</accession>
<feature type="transmembrane region" description="Helical" evidence="1">
    <location>
        <begin position="20"/>
        <end position="40"/>
    </location>
</feature>
<evidence type="ECO:0000313" key="2">
    <source>
        <dbReference type="EMBL" id="THV42797.1"/>
    </source>
</evidence>
<keyword evidence="3" id="KW-1185">Reference proteome</keyword>
<dbReference type="Pfam" id="PF14325">
    <property type="entry name" value="DUF4383"/>
    <property type="match status" value="1"/>
</dbReference>